<dbReference type="GO" id="GO:0000150">
    <property type="term" value="F:DNA strand exchange activity"/>
    <property type="evidence" value="ECO:0007669"/>
    <property type="project" value="InterPro"/>
</dbReference>
<dbReference type="InterPro" id="IPR038109">
    <property type="entry name" value="DNA_bind_recomb_sf"/>
</dbReference>
<accession>A0A432G913</accession>
<dbReference type="InterPro" id="IPR006119">
    <property type="entry name" value="Resolv_N"/>
</dbReference>
<dbReference type="AlphaFoldDB" id="A0A432G913"/>
<dbReference type="Proteomes" id="UP000286732">
    <property type="component" value="Unassembled WGS sequence"/>
</dbReference>
<dbReference type="InterPro" id="IPR036162">
    <property type="entry name" value="Resolvase-like_N_sf"/>
</dbReference>
<dbReference type="InterPro" id="IPR011109">
    <property type="entry name" value="DNA_bind_recombinase_dom"/>
</dbReference>
<dbReference type="SUPFAM" id="SSF53041">
    <property type="entry name" value="Resolvase-like"/>
    <property type="match status" value="1"/>
</dbReference>
<dbReference type="SMART" id="SM00857">
    <property type="entry name" value="Resolvase"/>
    <property type="match status" value="1"/>
</dbReference>
<dbReference type="GO" id="GO:0003677">
    <property type="term" value="F:DNA binding"/>
    <property type="evidence" value="ECO:0007669"/>
    <property type="project" value="InterPro"/>
</dbReference>
<dbReference type="PANTHER" id="PTHR30461:SF23">
    <property type="entry name" value="DNA RECOMBINASE-RELATED"/>
    <property type="match status" value="1"/>
</dbReference>
<evidence type="ECO:0000259" key="1">
    <source>
        <dbReference type="PROSITE" id="PS51736"/>
    </source>
</evidence>
<feature type="domain" description="Resolvase/invertase-type recombinase catalytic" evidence="1">
    <location>
        <begin position="19"/>
        <end position="166"/>
    </location>
</feature>
<dbReference type="PANTHER" id="PTHR30461">
    <property type="entry name" value="DNA-INVERTASE FROM LAMBDOID PROPHAGE"/>
    <property type="match status" value="1"/>
</dbReference>
<protein>
    <recommendedName>
        <fullName evidence="1">Resolvase/invertase-type recombinase catalytic domain-containing protein</fullName>
    </recommendedName>
</protein>
<dbReference type="EMBL" id="QNZM01000195">
    <property type="protein sequence ID" value="RTZ79978.1"/>
    <property type="molecule type" value="Genomic_DNA"/>
</dbReference>
<dbReference type="Gene3D" id="3.90.1750.20">
    <property type="entry name" value="Putative Large Serine Recombinase, Chain B, Domain 2"/>
    <property type="match status" value="1"/>
</dbReference>
<comment type="caution">
    <text evidence="2">The sequence shown here is derived from an EMBL/GenBank/DDBJ whole genome shotgun (WGS) entry which is preliminary data.</text>
</comment>
<organism evidence="2 3">
    <name type="scientific">SAR324 cluster bacterium</name>
    <dbReference type="NCBI Taxonomy" id="2024889"/>
    <lineage>
        <taxon>Bacteria</taxon>
        <taxon>Deltaproteobacteria</taxon>
        <taxon>SAR324 cluster</taxon>
    </lineage>
</organism>
<dbReference type="Pfam" id="PF07508">
    <property type="entry name" value="Recombinase"/>
    <property type="match status" value="1"/>
</dbReference>
<dbReference type="PROSITE" id="PS51736">
    <property type="entry name" value="RECOMBINASES_3"/>
    <property type="match status" value="1"/>
</dbReference>
<dbReference type="CDD" id="cd00338">
    <property type="entry name" value="Ser_Recombinase"/>
    <property type="match status" value="1"/>
</dbReference>
<name>A0A432G913_9DELT</name>
<dbReference type="Gene3D" id="3.40.50.1390">
    <property type="entry name" value="Resolvase, N-terminal catalytic domain"/>
    <property type="match status" value="1"/>
</dbReference>
<evidence type="ECO:0000313" key="2">
    <source>
        <dbReference type="EMBL" id="RTZ79978.1"/>
    </source>
</evidence>
<dbReference type="InterPro" id="IPR050639">
    <property type="entry name" value="SSR_resolvase"/>
</dbReference>
<proteinExistence type="predicted"/>
<evidence type="ECO:0000313" key="3">
    <source>
        <dbReference type="Proteomes" id="UP000286732"/>
    </source>
</evidence>
<reference evidence="2 3" key="1">
    <citation type="submission" date="2018-06" db="EMBL/GenBank/DDBJ databases">
        <title>Combined omics and stable isotope probing to characterize newly discovered Mariana Back-Arc vent microbial communities.</title>
        <authorList>
            <person name="Trembath-Reichert E."/>
            <person name="Huber J.A."/>
        </authorList>
    </citation>
    <scope>NUCLEOTIDE SEQUENCE [LARGE SCALE GENOMIC DNA]</scope>
    <source>
        <strain evidence="2">MAG 63_2</strain>
    </source>
</reference>
<dbReference type="Pfam" id="PF00239">
    <property type="entry name" value="Resolvase"/>
    <property type="match status" value="1"/>
</dbReference>
<sequence>MSILLNLKHGFAFYKRKMSIYGYTRLNNHRPTPDKLDTRNQAGIIRKWSEKKELKLKKIFRDIESNSASLELPNLKKLITLIVQDKVTVLIVARLDRLTRSIRLYKQLLNLFEKHKIRFVSVAEGLDSKTKSGKMVLDALSIMALWDAKSIPDRTREMIERKREIGERVGHAPFGYTYRNKRLAPVEKELAIAKLIREKREDENLSYHKIARFLNSQRLRSKRGGRWYAETIKGICENSLYKRTSNIK</sequence>
<gene>
    <name evidence="2" type="ORF">DSY98_05040</name>
</gene>